<name>C1FI96_MICCC</name>
<dbReference type="Pfam" id="PF02014">
    <property type="entry name" value="Reeler"/>
    <property type="match status" value="1"/>
</dbReference>
<accession>C1FI96</accession>
<dbReference type="CDD" id="cd08760">
    <property type="entry name" value="Cyt_b561_FRRS1_like"/>
    <property type="match status" value="1"/>
</dbReference>
<keyword evidence="3 9" id="KW-0812">Transmembrane</keyword>
<feature type="transmembrane region" description="Helical" evidence="9">
    <location>
        <begin position="361"/>
        <end position="382"/>
    </location>
</feature>
<evidence type="ECO:0000313" key="12">
    <source>
        <dbReference type="EMBL" id="ACO69956.1"/>
    </source>
</evidence>
<feature type="chain" id="PRO_5002909493" description="Cytochrome b561 domain-containing protein" evidence="10">
    <location>
        <begin position="20"/>
        <end position="462"/>
    </location>
</feature>
<dbReference type="InterPro" id="IPR002861">
    <property type="entry name" value="Reeler_dom"/>
</dbReference>
<evidence type="ECO:0000256" key="4">
    <source>
        <dbReference type="ARBA" id="ARBA00022982"/>
    </source>
</evidence>
<dbReference type="RefSeq" id="XP_002508698.1">
    <property type="nucleotide sequence ID" value="XM_002508652.1"/>
</dbReference>
<dbReference type="SMART" id="SM00665">
    <property type="entry name" value="B561"/>
    <property type="match status" value="1"/>
</dbReference>
<evidence type="ECO:0000256" key="7">
    <source>
        <dbReference type="ARBA" id="ARBA00023180"/>
    </source>
</evidence>
<keyword evidence="13" id="KW-1185">Reference proteome</keyword>
<dbReference type="InParanoid" id="C1FI96"/>
<keyword evidence="5 9" id="KW-1133">Transmembrane helix</keyword>
<feature type="transmembrane region" description="Helical" evidence="9">
    <location>
        <begin position="431"/>
        <end position="447"/>
    </location>
</feature>
<feature type="transmembrane region" description="Helical" evidence="9">
    <location>
        <begin position="297"/>
        <end position="318"/>
    </location>
</feature>
<dbReference type="AlphaFoldDB" id="C1FI96"/>
<evidence type="ECO:0000256" key="8">
    <source>
        <dbReference type="SAM" id="MobiDB-lite"/>
    </source>
</evidence>
<dbReference type="EMBL" id="CP001576">
    <property type="protein sequence ID" value="ACO69956.1"/>
    <property type="molecule type" value="Genomic_DNA"/>
</dbReference>
<sequence>MPIVILAIVALGLIAPVDAYSSVAGSCEHAGVVHGIDAAPPQKGDGGYKLRIGHPGVNVPGATVPVVLTGAEPHKGFLVYAVDDDETKPLGGWDNAAMPDGCQAHPQCSHAATHDAFHNTGIVTDVLPWIAPAEPSDLAKDSVIKFKVTVVRDYETWFAFEQTFVVGTEEGAGEKGLTLAEPGRAPRANGGGGGGGGVRAPSKGAAVLGGWDGKPTGGDEPAPVTQPVTQPVIRPHERAIQDPLAANAIAKKPKTNSANDGEAPGAARRKSAGGGRKDLTDPAGPLSERERRRAARLAHGLAMGAAWLVASPSAAFAARHGRKKKWWFKYHRNANAGVAAATLVGAALVLDARGWSTPWGFHGKIGATVCALVAVQTLAGFWRKSFARPTWAKWHRIVGVGTWALGAYNCTTGAAMLAWMETDQAWERPTAWALLLAWIAVGAWAESRRRRRVLTLKLHRTA</sequence>
<feature type="signal peptide" evidence="10">
    <location>
        <begin position="1"/>
        <end position="19"/>
    </location>
</feature>
<gene>
    <name evidence="12" type="ORF">MICPUN_61800</name>
</gene>
<dbReference type="Gene3D" id="1.20.120.1770">
    <property type="match status" value="1"/>
</dbReference>
<keyword evidence="6 9" id="KW-0472">Membrane</keyword>
<feature type="region of interest" description="Disordered" evidence="8">
    <location>
        <begin position="247"/>
        <end position="292"/>
    </location>
</feature>
<dbReference type="STRING" id="296587.C1FI96"/>
<reference evidence="12 13" key="1">
    <citation type="journal article" date="2009" name="Science">
        <title>Green evolution and dynamic adaptations revealed by genomes of the marine picoeukaryotes Micromonas.</title>
        <authorList>
            <person name="Worden A.Z."/>
            <person name="Lee J.H."/>
            <person name="Mock T."/>
            <person name="Rouze P."/>
            <person name="Simmons M.P."/>
            <person name="Aerts A.L."/>
            <person name="Allen A.E."/>
            <person name="Cuvelier M.L."/>
            <person name="Derelle E."/>
            <person name="Everett M.V."/>
            <person name="Foulon E."/>
            <person name="Grimwood J."/>
            <person name="Gundlach H."/>
            <person name="Henrissat B."/>
            <person name="Napoli C."/>
            <person name="McDonald S.M."/>
            <person name="Parker M.S."/>
            <person name="Rombauts S."/>
            <person name="Salamov A."/>
            <person name="Von Dassow P."/>
            <person name="Badger J.H."/>
            <person name="Coutinho P.M."/>
            <person name="Demir E."/>
            <person name="Dubchak I."/>
            <person name="Gentemann C."/>
            <person name="Eikrem W."/>
            <person name="Gready J.E."/>
            <person name="John U."/>
            <person name="Lanier W."/>
            <person name="Lindquist E.A."/>
            <person name="Lucas S."/>
            <person name="Mayer K.F."/>
            <person name="Moreau H."/>
            <person name="Not F."/>
            <person name="Otillar R."/>
            <person name="Panaud O."/>
            <person name="Pangilinan J."/>
            <person name="Paulsen I."/>
            <person name="Piegu B."/>
            <person name="Poliakov A."/>
            <person name="Robbens S."/>
            <person name="Schmutz J."/>
            <person name="Toulza E."/>
            <person name="Wyss T."/>
            <person name="Zelensky A."/>
            <person name="Zhou K."/>
            <person name="Armbrust E.V."/>
            <person name="Bhattacharya D."/>
            <person name="Goodenough U.W."/>
            <person name="Van de Peer Y."/>
            <person name="Grigoriev I.V."/>
        </authorList>
    </citation>
    <scope>NUCLEOTIDE SEQUENCE [LARGE SCALE GENOMIC DNA]</scope>
    <source>
        <strain evidence="13">RCC299 / NOUM17</strain>
    </source>
</reference>
<evidence type="ECO:0000256" key="5">
    <source>
        <dbReference type="ARBA" id="ARBA00022989"/>
    </source>
</evidence>
<dbReference type="CDD" id="cd08544">
    <property type="entry name" value="Reeler"/>
    <property type="match status" value="1"/>
</dbReference>
<dbReference type="GO" id="GO:0016020">
    <property type="term" value="C:membrane"/>
    <property type="evidence" value="ECO:0007669"/>
    <property type="project" value="UniProtKB-SubCell"/>
</dbReference>
<dbReference type="PANTHER" id="PTHR47797">
    <property type="entry name" value="DEHYDROGENASE, PUTATIVE (AFU_ORTHOLOGUE AFUA_8G05805)-RELATED"/>
    <property type="match status" value="1"/>
</dbReference>
<keyword evidence="4" id="KW-0249">Electron transport</keyword>
<feature type="transmembrane region" description="Helical" evidence="9">
    <location>
        <begin position="394"/>
        <end position="419"/>
    </location>
</feature>
<protein>
    <recommendedName>
        <fullName evidence="11">Cytochrome b561 domain-containing protein</fullName>
    </recommendedName>
</protein>
<evidence type="ECO:0000256" key="6">
    <source>
        <dbReference type="ARBA" id="ARBA00023136"/>
    </source>
</evidence>
<comment type="subcellular location">
    <subcellularLocation>
        <location evidence="1">Membrane</location>
    </subcellularLocation>
</comment>
<evidence type="ECO:0000256" key="10">
    <source>
        <dbReference type="SAM" id="SignalP"/>
    </source>
</evidence>
<evidence type="ECO:0000256" key="9">
    <source>
        <dbReference type="SAM" id="Phobius"/>
    </source>
</evidence>
<dbReference type="PANTHER" id="PTHR47797:SF3">
    <property type="entry name" value="CYTOCHROME B561 DOMAIN-CONTAINING PROTEIN"/>
    <property type="match status" value="1"/>
</dbReference>
<feature type="domain" description="Cytochrome b561" evidence="11">
    <location>
        <begin position="298"/>
        <end position="414"/>
    </location>
</feature>
<dbReference type="GeneID" id="8246704"/>
<feature type="transmembrane region" description="Helical" evidence="9">
    <location>
        <begin position="330"/>
        <end position="349"/>
    </location>
</feature>
<keyword evidence="7" id="KW-0325">Glycoprotein</keyword>
<dbReference type="OrthoDB" id="502979at2759"/>
<evidence type="ECO:0000259" key="11">
    <source>
        <dbReference type="SMART" id="SM00665"/>
    </source>
</evidence>
<dbReference type="InterPro" id="IPR042307">
    <property type="entry name" value="Reeler_sf"/>
</dbReference>
<organism evidence="12 13">
    <name type="scientific">Micromonas commoda (strain RCC299 / NOUM17 / CCMP2709)</name>
    <name type="common">Picoplanktonic green alga</name>
    <dbReference type="NCBI Taxonomy" id="296587"/>
    <lineage>
        <taxon>Eukaryota</taxon>
        <taxon>Viridiplantae</taxon>
        <taxon>Chlorophyta</taxon>
        <taxon>Mamiellophyceae</taxon>
        <taxon>Mamiellales</taxon>
        <taxon>Mamiellaceae</taxon>
        <taxon>Micromonas</taxon>
    </lineage>
</organism>
<keyword evidence="10" id="KW-0732">Signal</keyword>
<keyword evidence="2" id="KW-0813">Transport</keyword>
<evidence type="ECO:0000256" key="2">
    <source>
        <dbReference type="ARBA" id="ARBA00022448"/>
    </source>
</evidence>
<evidence type="ECO:0000313" key="13">
    <source>
        <dbReference type="Proteomes" id="UP000002009"/>
    </source>
</evidence>
<feature type="compositionally biased region" description="Gly residues" evidence="8">
    <location>
        <begin position="189"/>
        <end position="198"/>
    </location>
</feature>
<dbReference type="Proteomes" id="UP000002009">
    <property type="component" value="Chromosome 10"/>
</dbReference>
<dbReference type="KEGG" id="mis:MICPUN_61800"/>
<dbReference type="InterPro" id="IPR006593">
    <property type="entry name" value="Cyt_b561/ferric_Rdtase_TM"/>
</dbReference>
<dbReference type="Gene3D" id="2.60.40.4060">
    <property type="entry name" value="Reeler domain"/>
    <property type="match status" value="1"/>
</dbReference>
<feature type="region of interest" description="Disordered" evidence="8">
    <location>
        <begin position="173"/>
        <end position="229"/>
    </location>
</feature>
<evidence type="ECO:0000256" key="3">
    <source>
        <dbReference type="ARBA" id="ARBA00022692"/>
    </source>
</evidence>
<evidence type="ECO:0000256" key="1">
    <source>
        <dbReference type="ARBA" id="ARBA00004370"/>
    </source>
</evidence>
<proteinExistence type="predicted"/>